<proteinExistence type="predicted"/>
<dbReference type="EMBL" id="BQNB010017346">
    <property type="protein sequence ID" value="GJT62108.1"/>
    <property type="molecule type" value="Genomic_DNA"/>
</dbReference>
<keyword evidence="2" id="KW-1185">Reference proteome</keyword>
<sequence>MIYVRFYGAVGEVTFEEIIHTTRLVKMGLTRDFILSEKVTKQNQLCFEEIPQYLTKKRAWSLKTMSDAIKEIIKTPFRLNFYKLNLIIVSNAREYDTDGPKVLEKIYWKILSPEDMDTKVFAKNYLSEKGFEYLCKNLYFEESHKCRYCGKGETGVPELFNLEDILEEASTSQNDESNDETV</sequence>
<dbReference type="Proteomes" id="UP001151760">
    <property type="component" value="Unassembled WGS sequence"/>
</dbReference>
<comment type="caution">
    <text evidence="1">The sequence shown here is derived from an EMBL/GenBank/DDBJ whole genome shotgun (WGS) entry which is preliminary data.</text>
</comment>
<reference evidence="1" key="1">
    <citation type="journal article" date="2022" name="Int. J. Mol. Sci.">
        <title>Draft Genome of Tanacetum Coccineum: Genomic Comparison of Closely Related Tanacetum-Family Plants.</title>
        <authorList>
            <person name="Yamashiro T."/>
            <person name="Shiraishi A."/>
            <person name="Nakayama K."/>
            <person name="Satake H."/>
        </authorList>
    </citation>
    <scope>NUCLEOTIDE SEQUENCE</scope>
</reference>
<organism evidence="1 2">
    <name type="scientific">Tanacetum coccineum</name>
    <dbReference type="NCBI Taxonomy" id="301880"/>
    <lineage>
        <taxon>Eukaryota</taxon>
        <taxon>Viridiplantae</taxon>
        <taxon>Streptophyta</taxon>
        <taxon>Embryophyta</taxon>
        <taxon>Tracheophyta</taxon>
        <taxon>Spermatophyta</taxon>
        <taxon>Magnoliopsida</taxon>
        <taxon>eudicotyledons</taxon>
        <taxon>Gunneridae</taxon>
        <taxon>Pentapetalae</taxon>
        <taxon>asterids</taxon>
        <taxon>campanulids</taxon>
        <taxon>Asterales</taxon>
        <taxon>Asteraceae</taxon>
        <taxon>Asteroideae</taxon>
        <taxon>Anthemideae</taxon>
        <taxon>Anthemidinae</taxon>
        <taxon>Tanacetum</taxon>
    </lineage>
</organism>
<protein>
    <submittedName>
        <fullName evidence="1">Uncharacterized protein</fullName>
    </submittedName>
</protein>
<accession>A0ABQ5FGD2</accession>
<reference evidence="1" key="2">
    <citation type="submission" date="2022-01" db="EMBL/GenBank/DDBJ databases">
        <authorList>
            <person name="Yamashiro T."/>
            <person name="Shiraishi A."/>
            <person name="Satake H."/>
            <person name="Nakayama K."/>
        </authorList>
    </citation>
    <scope>NUCLEOTIDE SEQUENCE</scope>
</reference>
<name>A0ABQ5FGD2_9ASTR</name>
<evidence type="ECO:0000313" key="1">
    <source>
        <dbReference type="EMBL" id="GJT62108.1"/>
    </source>
</evidence>
<evidence type="ECO:0000313" key="2">
    <source>
        <dbReference type="Proteomes" id="UP001151760"/>
    </source>
</evidence>
<gene>
    <name evidence="1" type="ORF">Tco_1005641</name>
</gene>